<gene>
    <name evidence="2" type="ORF">CWN80_01950</name>
</gene>
<organism evidence="2 3">
    <name type="scientific">Janibacter hoylei PVAS-1</name>
    <dbReference type="NCBI Taxonomy" id="1210046"/>
    <lineage>
        <taxon>Bacteria</taxon>
        <taxon>Bacillati</taxon>
        <taxon>Actinomycetota</taxon>
        <taxon>Actinomycetes</taxon>
        <taxon>Micrococcales</taxon>
        <taxon>Intrasporangiaceae</taxon>
        <taxon>Janibacter</taxon>
    </lineage>
</organism>
<evidence type="ECO:0000313" key="2">
    <source>
        <dbReference type="EMBL" id="RWU85749.1"/>
    </source>
</evidence>
<feature type="domain" description="AAA+ ATPase" evidence="1">
    <location>
        <begin position="48"/>
        <end position="202"/>
    </location>
</feature>
<evidence type="ECO:0000259" key="1">
    <source>
        <dbReference type="SMART" id="SM00382"/>
    </source>
</evidence>
<dbReference type="RefSeq" id="WP_083853609.1">
    <property type="nucleotide sequence ID" value="NZ_ALWX01000011.1"/>
</dbReference>
<protein>
    <recommendedName>
        <fullName evidence="1">AAA+ ATPase domain-containing protein</fullName>
    </recommendedName>
</protein>
<evidence type="ECO:0000313" key="3">
    <source>
        <dbReference type="Proteomes" id="UP000288711"/>
    </source>
</evidence>
<dbReference type="InterPro" id="IPR003593">
    <property type="entry name" value="AAA+_ATPase"/>
</dbReference>
<comment type="caution">
    <text evidence="2">The sequence shown here is derived from an EMBL/GenBank/DDBJ whole genome shotgun (WGS) entry which is preliminary data.</text>
</comment>
<dbReference type="PANTHER" id="PTHR34301">
    <property type="entry name" value="DNA-BINDING PROTEIN-RELATED"/>
    <property type="match status" value="1"/>
</dbReference>
<dbReference type="Proteomes" id="UP000288711">
    <property type="component" value="Unassembled WGS sequence"/>
</dbReference>
<dbReference type="SUPFAM" id="SSF52540">
    <property type="entry name" value="P-loop containing nucleoside triphosphate hydrolases"/>
    <property type="match status" value="1"/>
</dbReference>
<reference evidence="2 3" key="1">
    <citation type="journal article" date="2009" name="Int. J. Syst. Evol. Microbiol.">
        <title>Janibacter hoylei sp. nov., Bacillus isronensis sp. nov. and Bacillus aryabhattai sp. nov., isolated from cryotubes used for collecting air from the upper atmosphere.</title>
        <authorList>
            <person name="Shivaji S."/>
            <person name="Chaturvedi P."/>
            <person name="Begum Z."/>
            <person name="Pindi P.K."/>
            <person name="Manorama R."/>
            <person name="Padmanaban D.A."/>
            <person name="Shouche Y.S."/>
            <person name="Pawar S."/>
            <person name="Vaishampayan P."/>
            <person name="Dutt C.B."/>
            <person name="Datta G.N."/>
            <person name="Manchanda R.K."/>
            <person name="Rao U.R."/>
            <person name="Bhargava P.M."/>
            <person name="Narlikar J.V."/>
        </authorList>
    </citation>
    <scope>NUCLEOTIDE SEQUENCE [LARGE SCALE GENOMIC DNA]</scope>
    <source>
        <strain evidence="2 3">PVAS-1</strain>
    </source>
</reference>
<dbReference type="Pfam" id="PF13401">
    <property type="entry name" value="AAA_22"/>
    <property type="match status" value="1"/>
</dbReference>
<dbReference type="AlphaFoldDB" id="A0A444BBC3"/>
<dbReference type="PANTHER" id="PTHR34301:SF8">
    <property type="entry name" value="ATPASE DOMAIN-CONTAINING PROTEIN"/>
    <property type="match status" value="1"/>
</dbReference>
<sequence>MTVSEDAKLGKIHRLNQVFTPSTPISKRKAFAGRFEQIMQITGAVAQPGRHIVLYGERGVGKTSLANILSELLVPTSSSFREYAVRVNCGVDDTFKTVWTRIFSEVGLTVPDAWAYGKPSPDEIRQHLAKVDPPMVIVIDEYDRLDDGDALSLMADTIKALSDRAIPTKLVLVGVSDSIEQLIGEHESVRRALEEVAMPRMVQREIAELIIEGFREADMTVDNAALGRIVKLAEGLPTYAHALSLGAGTLTVQEDLDHVSLHHVERAAKNYVEGTHSARSAYMAATQSPRPESLFAQVLAACALAEKDELGYFTAASVKEPLSRIMGRPYDIPAFSRHLSEFLSDGRGEVLQRKGEPRKFRYRFRDPLMQPFAIMAALAQNLIPDGYQGDLFKYDSATDWNQLIE</sequence>
<dbReference type="InterPro" id="IPR027417">
    <property type="entry name" value="P-loop_NTPase"/>
</dbReference>
<dbReference type="EMBL" id="PIPF01000001">
    <property type="protein sequence ID" value="RWU85749.1"/>
    <property type="molecule type" value="Genomic_DNA"/>
</dbReference>
<dbReference type="Gene3D" id="3.40.50.300">
    <property type="entry name" value="P-loop containing nucleotide triphosphate hydrolases"/>
    <property type="match status" value="1"/>
</dbReference>
<accession>A0A444BBC3</accession>
<dbReference type="GO" id="GO:0016887">
    <property type="term" value="F:ATP hydrolysis activity"/>
    <property type="evidence" value="ECO:0007669"/>
    <property type="project" value="InterPro"/>
</dbReference>
<dbReference type="SMART" id="SM00382">
    <property type="entry name" value="AAA"/>
    <property type="match status" value="1"/>
</dbReference>
<dbReference type="CDD" id="cd00009">
    <property type="entry name" value="AAA"/>
    <property type="match status" value="1"/>
</dbReference>
<name>A0A444BBC3_9MICO</name>
<keyword evidence="3" id="KW-1185">Reference proteome</keyword>
<dbReference type="OrthoDB" id="1489171at2"/>
<proteinExistence type="predicted"/>
<dbReference type="InterPro" id="IPR049945">
    <property type="entry name" value="AAA_22"/>
</dbReference>